<evidence type="ECO:0000256" key="1">
    <source>
        <dbReference type="ARBA" id="ARBA00004906"/>
    </source>
</evidence>
<evidence type="ECO:0000259" key="2">
    <source>
        <dbReference type="Pfam" id="PF01466"/>
    </source>
</evidence>
<dbReference type="InterPro" id="IPR016072">
    <property type="entry name" value="Skp1_comp_dimer"/>
</dbReference>
<proteinExistence type="predicted"/>
<reference evidence="3" key="1">
    <citation type="journal article" date="2023" name="Plant Biotechnol. J.">
        <title>Chromosome-level wild Hevea brasiliensis genome provides new tools for genomic-assisted breeding and valuable loci to elevate rubber yield.</title>
        <authorList>
            <person name="Cheng H."/>
            <person name="Song X."/>
            <person name="Hu Y."/>
            <person name="Wu T."/>
            <person name="Yang Q."/>
            <person name="An Z."/>
            <person name="Feng S."/>
            <person name="Deng Z."/>
            <person name="Wu W."/>
            <person name="Zeng X."/>
            <person name="Tu M."/>
            <person name="Wang X."/>
            <person name="Huang H."/>
        </authorList>
    </citation>
    <scope>NUCLEOTIDE SEQUENCE</scope>
    <source>
        <strain evidence="3">MT/VB/25A 57/8</strain>
    </source>
</reference>
<evidence type="ECO:0000313" key="4">
    <source>
        <dbReference type="Proteomes" id="UP001174677"/>
    </source>
</evidence>
<comment type="caution">
    <text evidence="3">The sequence shown here is derived from an EMBL/GenBank/DDBJ whole genome shotgun (WGS) entry which is preliminary data.</text>
</comment>
<organism evidence="3 4">
    <name type="scientific">Hevea brasiliensis</name>
    <name type="common">Para rubber tree</name>
    <name type="synonym">Siphonia brasiliensis</name>
    <dbReference type="NCBI Taxonomy" id="3981"/>
    <lineage>
        <taxon>Eukaryota</taxon>
        <taxon>Viridiplantae</taxon>
        <taxon>Streptophyta</taxon>
        <taxon>Embryophyta</taxon>
        <taxon>Tracheophyta</taxon>
        <taxon>Spermatophyta</taxon>
        <taxon>Magnoliopsida</taxon>
        <taxon>eudicotyledons</taxon>
        <taxon>Gunneridae</taxon>
        <taxon>Pentapetalae</taxon>
        <taxon>rosids</taxon>
        <taxon>fabids</taxon>
        <taxon>Malpighiales</taxon>
        <taxon>Euphorbiaceae</taxon>
        <taxon>Crotonoideae</taxon>
        <taxon>Micrandreae</taxon>
        <taxon>Hevea</taxon>
    </lineage>
</organism>
<dbReference type="InterPro" id="IPR036296">
    <property type="entry name" value="SKP1-like_dim_sf"/>
</dbReference>
<name>A0ABQ9LGP4_HEVBR</name>
<feature type="domain" description="SKP1 component dimerisation" evidence="2">
    <location>
        <begin position="71"/>
        <end position="96"/>
    </location>
</feature>
<dbReference type="SUPFAM" id="SSF81382">
    <property type="entry name" value="Skp1 dimerisation domain-like"/>
    <property type="match status" value="1"/>
</dbReference>
<gene>
    <name evidence="3" type="ORF">P3X46_024060</name>
</gene>
<dbReference type="Proteomes" id="UP001174677">
    <property type="component" value="Chromosome 13"/>
</dbReference>
<sequence>MESATLKTFLDDNTETSCIKVIPLPNAPEEARKEYDADFVKELNNKQTRELILAVNYLDIKEFAGLGSTYVRQFLEIENDFTPEEEAMLLEENAWAFEGVDQD</sequence>
<accession>A0ABQ9LGP4</accession>
<dbReference type="Pfam" id="PF01466">
    <property type="entry name" value="Skp1"/>
    <property type="match status" value="1"/>
</dbReference>
<evidence type="ECO:0000313" key="3">
    <source>
        <dbReference type="EMBL" id="KAJ9164488.1"/>
    </source>
</evidence>
<dbReference type="InterPro" id="IPR011333">
    <property type="entry name" value="SKP1/BTB/POZ_sf"/>
</dbReference>
<keyword evidence="4" id="KW-1185">Reference proteome</keyword>
<dbReference type="EMBL" id="JARPOI010000013">
    <property type="protein sequence ID" value="KAJ9164488.1"/>
    <property type="molecule type" value="Genomic_DNA"/>
</dbReference>
<dbReference type="Gene3D" id="3.30.710.10">
    <property type="entry name" value="Potassium Channel Kv1.1, Chain A"/>
    <property type="match status" value="1"/>
</dbReference>
<comment type="pathway">
    <text evidence="1">Protein modification; protein ubiquitination.</text>
</comment>
<protein>
    <recommendedName>
        <fullName evidence="2">SKP1 component dimerisation domain-containing protein</fullName>
    </recommendedName>
</protein>